<sequence>MAENVIFRRDVPTTIERGLLVTFENTFFLPVREGTTPRSITKVVEHPPAGLVFSGVQVVRSIDHKQETIESGTAHVDKSTGAVTVEAPEGGWAIPNWVGTDRLIMRFVYHVPLTTPLGATGSSNSTFEMAGVDGIHGLKIANHEIVELNPENLLPFS</sequence>
<protein>
    <submittedName>
        <fullName evidence="1">Uncharacterized protein</fullName>
    </submittedName>
</protein>
<comment type="caution">
    <text evidence="1">The sequence shown here is derived from an EMBL/GenBank/DDBJ whole genome shotgun (WGS) entry which is preliminary data.</text>
</comment>
<proteinExistence type="predicted"/>
<evidence type="ECO:0000313" key="1">
    <source>
        <dbReference type="EMBL" id="MFD1812245.1"/>
    </source>
</evidence>
<dbReference type="Proteomes" id="UP001597286">
    <property type="component" value="Unassembled WGS sequence"/>
</dbReference>
<reference evidence="2" key="1">
    <citation type="journal article" date="2019" name="Int. J. Syst. Evol. Microbiol.">
        <title>The Global Catalogue of Microorganisms (GCM) 10K type strain sequencing project: providing services to taxonomists for standard genome sequencing and annotation.</title>
        <authorList>
            <consortium name="The Broad Institute Genomics Platform"/>
            <consortium name="The Broad Institute Genome Sequencing Center for Infectious Disease"/>
            <person name="Wu L."/>
            <person name="Ma J."/>
        </authorList>
    </citation>
    <scope>NUCLEOTIDE SEQUENCE [LARGE SCALE GENOMIC DNA]</scope>
    <source>
        <strain evidence="2">DT72</strain>
    </source>
</reference>
<dbReference type="EMBL" id="JBHUFB010000009">
    <property type="protein sequence ID" value="MFD1812245.1"/>
    <property type="molecule type" value="Genomic_DNA"/>
</dbReference>
<dbReference type="RefSeq" id="WP_378484761.1">
    <property type="nucleotide sequence ID" value="NZ_JBHUFB010000009.1"/>
</dbReference>
<gene>
    <name evidence="1" type="ORF">ACFSJG_08465</name>
</gene>
<accession>A0ABW4P5C6</accession>
<name>A0ABW4P5C6_9NOCA</name>
<evidence type="ECO:0000313" key="2">
    <source>
        <dbReference type="Proteomes" id="UP001597286"/>
    </source>
</evidence>
<keyword evidence="2" id="KW-1185">Reference proteome</keyword>
<organism evidence="1 2">
    <name type="scientific">Rhodococcus gannanensis</name>
    <dbReference type="NCBI Taxonomy" id="1960308"/>
    <lineage>
        <taxon>Bacteria</taxon>
        <taxon>Bacillati</taxon>
        <taxon>Actinomycetota</taxon>
        <taxon>Actinomycetes</taxon>
        <taxon>Mycobacteriales</taxon>
        <taxon>Nocardiaceae</taxon>
        <taxon>Rhodococcus</taxon>
    </lineage>
</organism>